<dbReference type="SUPFAM" id="SSF56935">
    <property type="entry name" value="Porins"/>
    <property type="match status" value="1"/>
</dbReference>
<evidence type="ECO:0000256" key="1">
    <source>
        <dbReference type="ARBA" id="ARBA00004571"/>
    </source>
</evidence>
<evidence type="ECO:0000256" key="8">
    <source>
        <dbReference type="PROSITE-ProRule" id="PRU01360"/>
    </source>
</evidence>
<evidence type="ECO:0000256" key="6">
    <source>
        <dbReference type="ARBA" id="ARBA00023136"/>
    </source>
</evidence>
<evidence type="ECO:0000256" key="4">
    <source>
        <dbReference type="ARBA" id="ARBA00022692"/>
    </source>
</evidence>
<dbReference type="SUPFAM" id="SSF49464">
    <property type="entry name" value="Carboxypeptidase regulatory domain-like"/>
    <property type="match status" value="1"/>
</dbReference>
<evidence type="ECO:0000256" key="5">
    <source>
        <dbReference type="ARBA" id="ARBA00022729"/>
    </source>
</evidence>
<gene>
    <name evidence="11" type="ORF">C8N28_0604</name>
</gene>
<name>A0A4R1M6E3_9SPHI</name>
<evidence type="ECO:0000256" key="2">
    <source>
        <dbReference type="ARBA" id="ARBA00022448"/>
    </source>
</evidence>
<dbReference type="Pfam" id="PF07715">
    <property type="entry name" value="Plug"/>
    <property type="match status" value="1"/>
</dbReference>
<dbReference type="FunFam" id="2.170.130.10:FF:000003">
    <property type="entry name" value="SusC/RagA family TonB-linked outer membrane protein"/>
    <property type="match status" value="1"/>
</dbReference>
<dbReference type="InterPro" id="IPR012910">
    <property type="entry name" value="Plug_dom"/>
</dbReference>
<keyword evidence="4 8" id="KW-0812">Transmembrane</keyword>
<keyword evidence="7 8" id="KW-0998">Cell outer membrane</keyword>
<dbReference type="InterPro" id="IPR023996">
    <property type="entry name" value="TonB-dep_OMP_SusC/RagA"/>
</dbReference>
<feature type="compositionally biased region" description="Polar residues" evidence="9">
    <location>
        <begin position="457"/>
        <end position="466"/>
    </location>
</feature>
<keyword evidence="6 8" id="KW-0472">Membrane</keyword>
<dbReference type="PANTHER" id="PTHR30069">
    <property type="entry name" value="TONB-DEPENDENT OUTER MEMBRANE RECEPTOR"/>
    <property type="match status" value="1"/>
</dbReference>
<organism evidence="11 12">
    <name type="scientific">Albibacterium bauzanense</name>
    <dbReference type="NCBI Taxonomy" id="653929"/>
    <lineage>
        <taxon>Bacteria</taxon>
        <taxon>Pseudomonadati</taxon>
        <taxon>Bacteroidota</taxon>
        <taxon>Sphingobacteriia</taxon>
        <taxon>Sphingobacteriales</taxon>
        <taxon>Sphingobacteriaceae</taxon>
        <taxon>Albibacterium</taxon>
    </lineage>
</organism>
<feature type="domain" description="TonB-dependent receptor plug" evidence="10">
    <location>
        <begin position="155"/>
        <end position="264"/>
    </location>
</feature>
<protein>
    <submittedName>
        <fullName evidence="11">TonB-linked SusC/RagA family outer membrane protein</fullName>
    </submittedName>
</protein>
<dbReference type="Proteomes" id="UP000294616">
    <property type="component" value="Unassembled WGS sequence"/>
</dbReference>
<dbReference type="Gene3D" id="2.60.40.1120">
    <property type="entry name" value="Carboxypeptidase-like, regulatory domain"/>
    <property type="match status" value="1"/>
</dbReference>
<dbReference type="PANTHER" id="PTHR30069:SF29">
    <property type="entry name" value="HEMOGLOBIN AND HEMOGLOBIN-HAPTOGLOBIN-BINDING PROTEIN 1-RELATED"/>
    <property type="match status" value="1"/>
</dbReference>
<proteinExistence type="inferred from homology"/>
<sequence>MKQKKLLTTLLFFIALFEVSAYSHFEVRSNMELKPSTSSEKELIKDFKKIRPGLTVTNSQLQRTVTGKVTDSSGESLPGVTVAVKGTSNSTMTNAEGNYSLSNLPGNSVLQFSFIGMQTQEVNVENKTVVNVALTSSSIEMEEVEVVVGYGVQKKVNVIGSVSTLSSKEITATPTANVSSALSGRVPGLFVTQSSGRPGADNATLSIRGTATIANSSGNTAVLVVVDGIPGRDLNSIEPGDIESISVLKDASAGIYGSRAANGVILVTTKSGRESPPRFEFDFYSGWSSASLLPEMTDAATYATMVREVQSYRGIAEENMAYSVEDVDKFKSGKYPWTHPNTDWFSTVIKDYSKSDHYSFRVSGGTKDVKYYGAFGAQTDDGIYKSGSSSYNRYNFRVNLETTLNDYITLNLNLGGSQSDIMDPYNTSFSSIIRNLPVSTAIWPTGEPGPDIEKAQQPVTDTDASKTGYTDYKRYRSENTLTATVKVPWVDGLSLVGNYSYDMFFGVRKYVRDLATLYFLDEAAYLAAGNDGSQNGQAFLKPQIRAEIADPRVEDTYSDSRTITSSFKINYDKSFDKHSISTFAAVESMEFLSKGITAYRRGFQTTELPYLNFGSTEEMSNSSSADIDARLNFFGRLAYNYDSKYLFEFTFRRDGSLRFSKDVGRWGNFPSVLLGWVASREDFWANNLSAINYFKLKTSWGQLGNDAVIPFQYLAMYATGTGQTFGPSRSYQSSLYQVGEPNPFITWEVANVFNAGFESYMFNSRIKFDVDAFYQKRTNILVARNASVPDFTGLSLPDENFGIVTSKGFDASLGYNNKAGNFDYSITGMFSFARNKIVEYDEPEASYDWQRLTGHSTSAFLQYKAIGIYKDEAHVNSTPHVPGARAGDVILYDYNDDGEITEADRIVYNLNGSPEITFGVNLSLGYKNFQLQALVQGVGNSWRRIANSEDDFIYMGTFGNYFQYYANDRWTESNTDATMHRAFERVEEYWRKDAYLASSDYYNMAFARLKNVELSYTLPESVLKTIKVKGASVYVTGKNLFFLYNKNAVGTDPEVSSVSTYPTTRVLALGARVSF</sequence>
<reference evidence="11 12" key="1">
    <citation type="submission" date="2019-03" db="EMBL/GenBank/DDBJ databases">
        <title>Genomic Encyclopedia of Archaeal and Bacterial Type Strains, Phase II (KMG-II): from individual species to whole genera.</title>
        <authorList>
            <person name="Goeker M."/>
        </authorList>
    </citation>
    <scope>NUCLEOTIDE SEQUENCE [LARGE SCALE GENOMIC DNA]</scope>
    <source>
        <strain evidence="11 12">DSM 22554</strain>
    </source>
</reference>
<dbReference type="PROSITE" id="PS52016">
    <property type="entry name" value="TONB_DEPENDENT_REC_3"/>
    <property type="match status" value="1"/>
</dbReference>
<dbReference type="Gene3D" id="2.40.170.20">
    <property type="entry name" value="TonB-dependent receptor, beta-barrel domain"/>
    <property type="match status" value="1"/>
</dbReference>
<dbReference type="NCBIfam" id="TIGR04057">
    <property type="entry name" value="SusC_RagA_signa"/>
    <property type="match status" value="1"/>
</dbReference>
<keyword evidence="3 8" id="KW-1134">Transmembrane beta strand</keyword>
<evidence type="ECO:0000256" key="9">
    <source>
        <dbReference type="SAM" id="MobiDB-lite"/>
    </source>
</evidence>
<dbReference type="NCBIfam" id="TIGR04056">
    <property type="entry name" value="OMP_RagA_SusC"/>
    <property type="match status" value="1"/>
</dbReference>
<evidence type="ECO:0000256" key="7">
    <source>
        <dbReference type="ARBA" id="ARBA00023237"/>
    </source>
</evidence>
<dbReference type="InterPro" id="IPR008969">
    <property type="entry name" value="CarboxyPept-like_regulatory"/>
</dbReference>
<accession>A0A4R1M6E3</accession>
<evidence type="ECO:0000313" key="11">
    <source>
        <dbReference type="EMBL" id="TCK85299.1"/>
    </source>
</evidence>
<dbReference type="InterPro" id="IPR039426">
    <property type="entry name" value="TonB-dep_rcpt-like"/>
</dbReference>
<dbReference type="AlphaFoldDB" id="A0A4R1M6E3"/>
<comment type="subcellular location">
    <subcellularLocation>
        <location evidence="1 8">Cell outer membrane</location>
        <topology evidence="1 8">Multi-pass membrane protein</topology>
    </subcellularLocation>
</comment>
<dbReference type="GO" id="GO:0009279">
    <property type="term" value="C:cell outer membrane"/>
    <property type="evidence" value="ECO:0007669"/>
    <property type="project" value="UniProtKB-SubCell"/>
</dbReference>
<dbReference type="GO" id="GO:0044718">
    <property type="term" value="P:siderophore transmembrane transport"/>
    <property type="evidence" value="ECO:0007669"/>
    <property type="project" value="TreeGrafter"/>
</dbReference>
<dbReference type="Gene3D" id="2.170.130.10">
    <property type="entry name" value="TonB-dependent receptor, plug domain"/>
    <property type="match status" value="1"/>
</dbReference>
<dbReference type="InterPro" id="IPR023997">
    <property type="entry name" value="TonB-dep_OMP_SusC/RagA_CS"/>
</dbReference>
<keyword evidence="5" id="KW-0732">Signal</keyword>
<feature type="region of interest" description="Disordered" evidence="9">
    <location>
        <begin position="447"/>
        <end position="466"/>
    </location>
</feature>
<comment type="similarity">
    <text evidence="8">Belongs to the TonB-dependent receptor family.</text>
</comment>
<comment type="caution">
    <text evidence="11">The sequence shown here is derived from an EMBL/GenBank/DDBJ whole genome shotgun (WGS) entry which is preliminary data.</text>
</comment>
<keyword evidence="2 8" id="KW-0813">Transport</keyword>
<evidence type="ECO:0000259" key="10">
    <source>
        <dbReference type="Pfam" id="PF07715"/>
    </source>
</evidence>
<dbReference type="GO" id="GO:0015344">
    <property type="term" value="F:siderophore uptake transmembrane transporter activity"/>
    <property type="evidence" value="ECO:0007669"/>
    <property type="project" value="TreeGrafter"/>
</dbReference>
<keyword evidence="12" id="KW-1185">Reference proteome</keyword>
<evidence type="ECO:0000256" key="3">
    <source>
        <dbReference type="ARBA" id="ARBA00022452"/>
    </source>
</evidence>
<dbReference type="InterPro" id="IPR036942">
    <property type="entry name" value="Beta-barrel_TonB_sf"/>
</dbReference>
<dbReference type="EMBL" id="SMGO01000001">
    <property type="protein sequence ID" value="TCK85299.1"/>
    <property type="molecule type" value="Genomic_DNA"/>
</dbReference>
<dbReference type="RefSeq" id="WP_221410180.1">
    <property type="nucleotide sequence ID" value="NZ_SMGO01000001.1"/>
</dbReference>
<dbReference type="Pfam" id="PF13715">
    <property type="entry name" value="CarbopepD_reg_2"/>
    <property type="match status" value="1"/>
</dbReference>
<dbReference type="InterPro" id="IPR037066">
    <property type="entry name" value="Plug_dom_sf"/>
</dbReference>
<evidence type="ECO:0000313" key="12">
    <source>
        <dbReference type="Proteomes" id="UP000294616"/>
    </source>
</evidence>